<dbReference type="Proteomes" id="UP000002334">
    <property type="component" value="Chromosome"/>
</dbReference>
<protein>
    <submittedName>
        <fullName evidence="1">Uncharacterized protein</fullName>
    </submittedName>
</protein>
<accession>C4K5J6</accession>
<name>C4K5J6_HAMD5</name>
<keyword evidence="2" id="KW-1185">Reference proteome</keyword>
<proteinExistence type="predicted"/>
<gene>
    <name evidence="1" type="ordered locus">HDEF_1178</name>
</gene>
<dbReference type="KEGG" id="hde:HDEF_1178"/>
<sequence>MFLLQLISFSFVVHYYPVFTSGIINHRYARVSFHLPVFIVI</sequence>
<organism evidence="1 2">
    <name type="scientific">Hamiltonella defensa subsp. Acyrthosiphon pisum (strain 5AT)</name>
    <dbReference type="NCBI Taxonomy" id="572265"/>
    <lineage>
        <taxon>Bacteria</taxon>
        <taxon>Pseudomonadati</taxon>
        <taxon>Pseudomonadota</taxon>
        <taxon>Gammaproteobacteria</taxon>
        <taxon>Enterobacterales</taxon>
        <taxon>Enterobacteriaceae</taxon>
        <taxon>aphid secondary symbionts</taxon>
        <taxon>Candidatus Williamhamiltonella</taxon>
    </lineage>
</organism>
<reference evidence="1 2" key="1">
    <citation type="journal article" date="2009" name="Proc. Natl. Acad. Sci. U.S.A.">
        <title>Hamiltonella defensa, genome evolution of protective bacterial endosymbiont from pathogenic ancestors.</title>
        <authorList>
            <person name="Degnan P.H."/>
            <person name="Yu Y."/>
            <person name="Sisneros N."/>
            <person name="Wing R.A."/>
            <person name="Moran N.A."/>
        </authorList>
    </citation>
    <scope>NUCLEOTIDE SEQUENCE [LARGE SCALE GENOMIC DNA]</scope>
    <source>
        <strain evidence="2">5AT</strain>
    </source>
</reference>
<evidence type="ECO:0000313" key="2">
    <source>
        <dbReference type="Proteomes" id="UP000002334"/>
    </source>
</evidence>
<dbReference type="HOGENOM" id="CLU_3270950_0_0_6"/>
<dbReference type="AlphaFoldDB" id="C4K5J6"/>
<evidence type="ECO:0000313" key="1">
    <source>
        <dbReference type="EMBL" id="ACQ67839.1"/>
    </source>
</evidence>
<dbReference type="EMBL" id="CP001277">
    <property type="protein sequence ID" value="ACQ67839.1"/>
    <property type="molecule type" value="Genomic_DNA"/>
</dbReference>